<dbReference type="Pfam" id="PF02604">
    <property type="entry name" value="PhdYeFM_antitox"/>
    <property type="match status" value="1"/>
</dbReference>
<dbReference type="EMBL" id="JACCCW010000002">
    <property type="protein sequence ID" value="NYF80123.1"/>
    <property type="molecule type" value="Genomic_DNA"/>
</dbReference>
<sequence>MIDITKDIQPLTTFRNHSVEFMQQLKTTQRPIILTVNGKPEAVVQDAASYQRLLDIAAKADAREGIRQGLEDLKNGRTRPAKEVFDELRKKHRIPR</sequence>
<organism evidence="3 4">
    <name type="scientific">Granulicella arctica</name>
    <dbReference type="NCBI Taxonomy" id="940613"/>
    <lineage>
        <taxon>Bacteria</taxon>
        <taxon>Pseudomonadati</taxon>
        <taxon>Acidobacteriota</taxon>
        <taxon>Terriglobia</taxon>
        <taxon>Terriglobales</taxon>
        <taxon>Acidobacteriaceae</taxon>
        <taxon>Granulicella</taxon>
    </lineage>
</organism>
<keyword evidence="4" id="KW-1185">Reference proteome</keyword>
<dbReference type="AlphaFoldDB" id="A0A7Y9PHQ8"/>
<gene>
    <name evidence="3" type="ORF">HDF17_002443</name>
</gene>
<evidence type="ECO:0000256" key="2">
    <source>
        <dbReference type="RuleBase" id="RU362080"/>
    </source>
</evidence>
<dbReference type="NCBIfam" id="TIGR01552">
    <property type="entry name" value="phd_fam"/>
    <property type="match status" value="1"/>
</dbReference>
<dbReference type="RefSeq" id="WP_218892155.1">
    <property type="nucleotide sequence ID" value="NZ_JACCCW010000002.1"/>
</dbReference>
<evidence type="ECO:0000313" key="4">
    <source>
        <dbReference type="Proteomes" id="UP000589520"/>
    </source>
</evidence>
<dbReference type="Proteomes" id="UP000589520">
    <property type="component" value="Unassembled WGS sequence"/>
</dbReference>
<dbReference type="InterPro" id="IPR036165">
    <property type="entry name" value="YefM-like_sf"/>
</dbReference>
<dbReference type="Gene3D" id="3.40.1620.10">
    <property type="entry name" value="YefM-like domain"/>
    <property type="match status" value="1"/>
</dbReference>
<comment type="function">
    <text evidence="2">Antitoxin component of a type II toxin-antitoxin (TA) system.</text>
</comment>
<dbReference type="SUPFAM" id="SSF143120">
    <property type="entry name" value="YefM-like"/>
    <property type="match status" value="1"/>
</dbReference>
<dbReference type="InterPro" id="IPR006442">
    <property type="entry name" value="Antitoxin_Phd/YefM"/>
</dbReference>
<evidence type="ECO:0000256" key="1">
    <source>
        <dbReference type="ARBA" id="ARBA00009981"/>
    </source>
</evidence>
<comment type="similarity">
    <text evidence="1 2">Belongs to the phD/YefM antitoxin family.</text>
</comment>
<name>A0A7Y9PHQ8_9BACT</name>
<accession>A0A7Y9PHQ8</accession>
<protein>
    <recommendedName>
        <fullName evidence="2">Antitoxin</fullName>
    </recommendedName>
</protein>
<reference evidence="3 4" key="1">
    <citation type="submission" date="2020-07" db="EMBL/GenBank/DDBJ databases">
        <title>Genomic Encyclopedia of Type Strains, Phase IV (KMG-V): Genome sequencing to study the core and pangenomes of soil and plant-associated prokaryotes.</title>
        <authorList>
            <person name="Whitman W."/>
        </authorList>
    </citation>
    <scope>NUCLEOTIDE SEQUENCE [LARGE SCALE GENOMIC DNA]</scope>
    <source>
        <strain evidence="3 4">X4EP2</strain>
    </source>
</reference>
<evidence type="ECO:0000313" key="3">
    <source>
        <dbReference type="EMBL" id="NYF80123.1"/>
    </source>
</evidence>
<proteinExistence type="inferred from homology"/>
<comment type="caution">
    <text evidence="3">The sequence shown here is derived from an EMBL/GenBank/DDBJ whole genome shotgun (WGS) entry which is preliminary data.</text>
</comment>